<comment type="caution">
    <text evidence="1">The sequence shown here is derived from an EMBL/GenBank/DDBJ whole genome shotgun (WGS) entry which is preliminary data.</text>
</comment>
<evidence type="ECO:0000313" key="2">
    <source>
        <dbReference type="Proteomes" id="UP000799755"/>
    </source>
</evidence>
<name>A0ACB6R0F5_9PLEO</name>
<keyword evidence="2" id="KW-1185">Reference proteome</keyword>
<protein>
    <submittedName>
        <fullName evidence="1">Ribonuclease H-like protein</fullName>
    </submittedName>
</protein>
<accession>A0ACB6R0F5</accession>
<evidence type="ECO:0000313" key="1">
    <source>
        <dbReference type="EMBL" id="KAF2472779.1"/>
    </source>
</evidence>
<proteinExistence type="predicted"/>
<dbReference type="Proteomes" id="UP000799755">
    <property type="component" value="Unassembled WGS sequence"/>
</dbReference>
<organism evidence="1 2">
    <name type="scientific">Lindgomyces ingoldianus</name>
    <dbReference type="NCBI Taxonomy" id="673940"/>
    <lineage>
        <taxon>Eukaryota</taxon>
        <taxon>Fungi</taxon>
        <taxon>Dikarya</taxon>
        <taxon>Ascomycota</taxon>
        <taxon>Pezizomycotina</taxon>
        <taxon>Dothideomycetes</taxon>
        <taxon>Pleosporomycetidae</taxon>
        <taxon>Pleosporales</taxon>
        <taxon>Lindgomycetaceae</taxon>
        <taxon>Lindgomyces</taxon>
    </lineage>
</organism>
<reference evidence="1" key="1">
    <citation type="journal article" date="2020" name="Stud. Mycol.">
        <title>101 Dothideomycetes genomes: a test case for predicting lifestyles and emergence of pathogens.</title>
        <authorList>
            <person name="Haridas S."/>
            <person name="Albert R."/>
            <person name="Binder M."/>
            <person name="Bloem J."/>
            <person name="Labutti K."/>
            <person name="Salamov A."/>
            <person name="Andreopoulos B."/>
            <person name="Baker S."/>
            <person name="Barry K."/>
            <person name="Bills G."/>
            <person name="Bluhm B."/>
            <person name="Cannon C."/>
            <person name="Castanera R."/>
            <person name="Culley D."/>
            <person name="Daum C."/>
            <person name="Ezra D."/>
            <person name="Gonzalez J."/>
            <person name="Henrissat B."/>
            <person name="Kuo A."/>
            <person name="Liang C."/>
            <person name="Lipzen A."/>
            <person name="Lutzoni F."/>
            <person name="Magnuson J."/>
            <person name="Mondo S."/>
            <person name="Nolan M."/>
            <person name="Ohm R."/>
            <person name="Pangilinan J."/>
            <person name="Park H.-J."/>
            <person name="Ramirez L."/>
            <person name="Alfaro M."/>
            <person name="Sun H."/>
            <person name="Tritt A."/>
            <person name="Yoshinaga Y."/>
            <person name="Zwiers L.-H."/>
            <person name="Turgeon B."/>
            <person name="Goodwin S."/>
            <person name="Spatafora J."/>
            <person name="Crous P."/>
            <person name="Grigoriev I."/>
        </authorList>
    </citation>
    <scope>NUCLEOTIDE SEQUENCE</scope>
    <source>
        <strain evidence="1">ATCC 200398</strain>
    </source>
</reference>
<dbReference type="EMBL" id="MU003501">
    <property type="protein sequence ID" value="KAF2472779.1"/>
    <property type="molecule type" value="Genomic_DNA"/>
</dbReference>
<gene>
    <name evidence="1" type="ORF">BDR25DRAFT_219512</name>
</gene>
<sequence length="131" mass="14782">MDIVDNFPLRLNQRAELCAAKPGLEFFAEAYNKGSKSEAEAWIIATNSEYVVKGITEWLSTWKRNDWRTTKGSKSANLDLFVALDGVITKHEAENVKIGLWHIPREHNKLANRLAKAAAVLSDKARNEARM</sequence>